<evidence type="ECO:0000313" key="2">
    <source>
        <dbReference type="Proteomes" id="UP000828941"/>
    </source>
</evidence>
<evidence type="ECO:0000313" key="1">
    <source>
        <dbReference type="EMBL" id="KAI4336507.1"/>
    </source>
</evidence>
<accession>A0ACB9NJ81</accession>
<dbReference type="Proteomes" id="UP000828941">
    <property type="component" value="Chromosome 6"/>
</dbReference>
<protein>
    <submittedName>
        <fullName evidence="1">Uncharacterized protein</fullName>
    </submittedName>
</protein>
<dbReference type="EMBL" id="CM039431">
    <property type="protein sequence ID" value="KAI4336507.1"/>
    <property type="molecule type" value="Genomic_DNA"/>
</dbReference>
<gene>
    <name evidence="1" type="ORF">L6164_015028</name>
</gene>
<proteinExistence type="predicted"/>
<sequence>MGPVAKARRPGLWKWNGVRHGHWVFQAFFRASHLVVVGWFIACVSTALEMVAFLFSSPCLLSAAASQILIFATSKHLI</sequence>
<organism evidence="1 2">
    <name type="scientific">Bauhinia variegata</name>
    <name type="common">Purple orchid tree</name>
    <name type="synonym">Phanera variegata</name>
    <dbReference type="NCBI Taxonomy" id="167791"/>
    <lineage>
        <taxon>Eukaryota</taxon>
        <taxon>Viridiplantae</taxon>
        <taxon>Streptophyta</taxon>
        <taxon>Embryophyta</taxon>
        <taxon>Tracheophyta</taxon>
        <taxon>Spermatophyta</taxon>
        <taxon>Magnoliopsida</taxon>
        <taxon>eudicotyledons</taxon>
        <taxon>Gunneridae</taxon>
        <taxon>Pentapetalae</taxon>
        <taxon>rosids</taxon>
        <taxon>fabids</taxon>
        <taxon>Fabales</taxon>
        <taxon>Fabaceae</taxon>
        <taxon>Cercidoideae</taxon>
        <taxon>Cercideae</taxon>
        <taxon>Bauhiniinae</taxon>
        <taxon>Bauhinia</taxon>
    </lineage>
</organism>
<name>A0ACB9NJ81_BAUVA</name>
<keyword evidence="2" id="KW-1185">Reference proteome</keyword>
<comment type="caution">
    <text evidence="1">The sequence shown here is derived from an EMBL/GenBank/DDBJ whole genome shotgun (WGS) entry which is preliminary data.</text>
</comment>
<reference evidence="1 2" key="1">
    <citation type="journal article" date="2022" name="DNA Res.">
        <title>Chromosomal-level genome assembly of the orchid tree Bauhinia variegata (Leguminosae; Cercidoideae) supports the allotetraploid origin hypothesis of Bauhinia.</title>
        <authorList>
            <person name="Zhong Y."/>
            <person name="Chen Y."/>
            <person name="Zheng D."/>
            <person name="Pang J."/>
            <person name="Liu Y."/>
            <person name="Luo S."/>
            <person name="Meng S."/>
            <person name="Qian L."/>
            <person name="Wei D."/>
            <person name="Dai S."/>
            <person name="Zhou R."/>
        </authorList>
    </citation>
    <scope>NUCLEOTIDE SEQUENCE [LARGE SCALE GENOMIC DNA]</scope>
    <source>
        <strain evidence="1">BV-YZ2020</strain>
    </source>
</reference>